<dbReference type="RefSeq" id="XP_001329837.1">
    <property type="nucleotide sequence ID" value="XM_001329802.1"/>
</dbReference>
<sequence length="141" mass="15818">MPKLPTLRPRIVLFDRSNNGNVSGKIICIGKHGYPLHTETFNCYKGSPNQKVEPRGVDFSEAEQAVKKFFWTLQSQTIPNLSSSILPVDTSLIIPLDLPNPDEIDLNLPENNLDTFEPNDAYVPQCGSLSFGDCDMIEQYF</sequence>
<dbReference type="VEuPathDB" id="TrichDB:TVAG_170150"/>
<gene>
    <name evidence="1" type="ORF">TVAG_170150</name>
</gene>
<keyword evidence="2" id="KW-1185">Reference proteome</keyword>
<accession>A2DPF8</accession>
<dbReference type="InParanoid" id="A2DPF8"/>
<evidence type="ECO:0000313" key="1">
    <source>
        <dbReference type="EMBL" id="EAY17702.1"/>
    </source>
</evidence>
<reference evidence="1" key="1">
    <citation type="submission" date="2006-10" db="EMBL/GenBank/DDBJ databases">
        <authorList>
            <person name="Amadeo P."/>
            <person name="Zhao Q."/>
            <person name="Wortman J."/>
            <person name="Fraser-Liggett C."/>
            <person name="Carlton J."/>
        </authorList>
    </citation>
    <scope>NUCLEOTIDE SEQUENCE</scope>
    <source>
        <strain evidence="1">G3</strain>
    </source>
</reference>
<dbReference type="KEGG" id="tva:4775763"/>
<name>A2DPF8_TRIV3</name>
<dbReference type="VEuPathDB" id="TrichDB:TVAGG3_0680760"/>
<protein>
    <submittedName>
        <fullName evidence="1">Uncharacterized protein</fullName>
    </submittedName>
</protein>
<dbReference type="Proteomes" id="UP000001542">
    <property type="component" value="Unassembled WGS sequence"/>
</dbReference>
<dbReference type="EMBL" id="DS113227">
    <property type="protein sequence ID" value="EAY17702.1"/>
    <property type="molecule type" value="Genomic_DNA"/>
</dbReference>
<proteinExistence type="predicted"/>
<evidence type="ECO:0000313" key="2">
    <source>
        <dbReference type="Proteomes" id="UP000001542"/>
    </source>
</evidence>
<organism evidence="1 2">
    <name type="scientific">Trichomonas vaginalis (strain ATCC PRA-98 / G3)</name>
    <dbReference type="NCBI Taxonomy" id="412133"/>
    <lineage>
        <taxon>Eukaryota</taxon>
        <taxon>Metamonada</taxon>
        <taxon>Parabasalia</taxon>
        <taxon>Trichomonadida</taxon>
        <taxon>Trichomonadidae</taxon>
        <taxon>Trichomonas</taxon>
    </lineage>
</organism>
<dbReference type="AlphaFoldDB" id="A2DPF8"/>
<reference evidence="1" key="2">
    <citation type="journal article" date="2007" name="Science">
        <title>Draft genome sequence of the sexually transmitted pathogen Trichomonas vaginalis.</title>
        <authorList>
            <person name="Carlton J.M."/>
            <person name="Hirt R.P."/>
            <person name="Silva J.C."/>
            <person name="Delcher A.L."/>
            <person name="Schatz M."/>
            <person name="Zhao Q."/>
            <person name="Wortman J.R."/>
            <person name="Bidwell S.L."/>
            <person name="Alsmark U.C.M."/>
            <person name="Besteiro S."/>
            <person name="Sicheritz-Ponten T."/>
            <person name="Noel C.J."/>
            <person name="Dacks J.B."/>
            <person name="Foster P.G."/>
            <person name="Simillion C."/>
            <person name="Van de Peer Y."/>
            <person name="Miranda-Saavedra D."/>
            <person name="Barton G.J."/>
            <person name="Westrop G.D."/>
            <person name="Mueller S."/>
            <person name="Dessi D."/>
            <person name="Fiori P.L."/>
            <person name="Ren Q."/>
            <person name="Paulsen I."/>
            <person name="Zhang H."/>
            <person name="Bastida-Corcuera F.D."/>
            <person name="Simoes-Barbosa A."/>
            <person name="Brown M.T."/>
            <person name="Hayes R.D."/>
            <person name="Mukherjee M."/>
            <person name="Okumura C.Y."/>
            <person name="Schneider R."/>
            <person name="Smith A.J."/>
            <person name="Vanacova S."/>
            <person name="Villalvazo M."/>
            <person name="Haas B.J."/>
            <person name="Pertea M."/>
            <person name="Feldblyum T.V."/>
            <person name="Utterback T.R."/>
            <person name="Shu C.L."/>
            <person name="Osoegawa K."/>
            <person name="de Jong P.J."/>
            <person name="Hrdy I."/>
            <person name="Horvathova L."/>
            <person name="Zubacova Z."/>
            <person name="Dolezal P."/>
            <person name="Malik S.B."/>
            <person name="Logsdon J.M. Jr."/>
            <person name="Henze K."/>
            <person name="Gupta A."/>
            <person name="Wang C.C."/>
            <person name="Dunne R.L."/>
            <person name="Upcroft J.A."/>
            <person name="Upcroft P."/>
            <person name="White O."/>
            <person name="Salzberg S.L."/>
            <person name="Tang P."/>
            <person name="Chiu C.-H."/>
            <person name="Lee Y.-S."/>
            <person name="Embley T.M."/>
            <person name="Coombs G.H."/>
            <person name="Mottram J.C."/>
            <person name="Tachezy J."/>
            <person name="Fraser-Liggett C.M."/>
            <person name="Johnson P.J."/>
        </authorList>
    </citation>
    <scope>NUCLEOTIDE SEQUENCE [LARGE SCALE GENOMIC DNA]</scope>
    <source>
        <strain evidence="1">G3</strain>
    </source>
</reference>